<evidence type="ECO:0000256" key="1">
    <source>
        <dbReference type="SAM" id="Phobius"/>
    </source>
</evidence>
<sequence length="25" mass="2908">MNVNIIGFKPFVIIFNLITQVILME</sequence>
<protein>
    <submittedName>
        <fullName evidence="2">Uncharacterized protein</fullName>
    </submittedName>
</protein>
<name>A0A0E9SGS0_ANGAN</name>
<organism evidence="2">
    <name type="scientific">Anguilla anguilla</name>
    <name type="common">European freshwater eel</name>
    <name type="synonym">Muraena anguilla</name>
    <dbReference type="NCBI Taxonomy" id="7936"/>
    <lineage>
        <taxon>Eukaryota</taxon>
        <taxon>Metazoa</taxon>
        <taxon>Chordata</taxon>
        <taxon>Craniata</taxon>
        <taxon>Vertebrata</taxon>
        <taxon>Euteleostomi</taxon>
        <taxon>Actinopterygii</taxon>
        <taxon>Neopterygii</taxon>
        <taxon>Teleostei</taxon>
        <taxon>Anguilliformes</taxon>
        <taxon>Anguillidae</taxon>
        <taxon>Anguilla</taxon>
    </lineage>
</organism>
<keyword evidence="1" id="KW-0812">Transmembrane</keyword>
<accession>A0A0E9SGS0</accession>
<reference evidence="2" key="2">
    <citation type="journal article" date="2015" name="Fish Shellfish Immunol.">
        <title>Early steps in the European eel (Anguilla anguilla)-Vibrio vulnificus interaction in the gills: Role of the RtxA13 toxin.</title>
        <authorList>
            <person name="Callol A."/>
            <person name="Pajuelo D."/>
            <person name="Ebbesson L."/>
            <person name="Teles M."/>
            <person name="MacKenzie S."/>
            <person name="Amaro C."/>
        </authorList>
    </citation>
    <scope>NUCLEOTIDE SEQUENCE</scope>
</reference>
<proteinExistence type="predicted"/>
<reference evidence="2" key="1">
    <citation type="submission" date="2014-11" db="EMBL/GenBank/DDBJ databases">
        <authorList>
            <person name="Amaro Gonzalez C."/>
        </authorList>
    </citation>
    <scope>NUCLEOTIDE SEQUENCE</scope>
</reference>
<dbReference type="EMBL" id="GBXM01068140">
    <property type="protein sequence ID" value="JAH40437.1"/>
    <property type="molecule type" value="Transcribed_RNA"/>
</dbReference>
<dbReference type="AlphaFoldDB" id="A0A0E9SGS0"/>
<feature type="transmembrane region" description="Helical" evidence="1">
    <location>
        <begin position="6"/>
        <end position="24"/>
    </location>
</feature>
<keyword evidence="1" id="KW-0472">Membrane</keyword>
<evidence type="ECO:0000313" key="2">
    <source>
        <dbReference type="EMBL" id="JAH40437.1"/>
    </source>
</evidence>
<keyword evidence="1" id="KW-1133">Transmembrane helix</keyword>